<dbReference type="GO" id="GO:0016846">
    <property type="term" value="F:carbon-sulfur lyase activity"/>
    <property type="evidence" value="ECO:0007669"/>
    <property type="project" value="InterPro"/>
</dbReference>
<sequence>MASNAAREKEAATAAQDPSAAAAAATATTVMNGPFKGRCICGALTFTIDPAEGAPLAAYLCHCLDCQRFSGSAFAHNATFRVADLTVEVAAGPEGAAVQQDGDGNDDTGAGSGSEIGGKQKGVPLEDQLSTYGDDVEGRMQFCRTCGTRLLLFCPAGSSSMRDKVVVPVGVLEGGFEDGRLAPAMEGWLKRKACWLRGVDLGLRRMGSE</sequence>
<comment type="caution">
    <text evidence="7">The sequence shown here is derived from an EMBL/GenBank/DDBJ whole genome shotgun (WGS) entry which is preliminary data.</text>
</comment>
<keyword evidence="2" id="KW-0479">Metal-binding</keyword>
<keyword evidence="4" id="KW-0456">Lyase</keyword>
<accession>A0A9P9BMJ6</accession>
<feature type="compositionally biased region" description="Gly residues" evidence="5">
    <location>
        <begin position="110"/>
        <end position="120"/>
    </location>
</feature>
<dbReference type="GO" id="GO:0046872">
    <property type="term" value="F:metal ion binding"/>
    <property type="evidence" value="ECO:0007669"/>
    <property type="project" value="UniProtKB-KW"/>
</dbReference>
<dbReference type="InterPro" id="IPR011057">
    <property type="entry name" value="Mss4-like_sf"/>
</dbReference>
<evidence type="ECO:0000313" key="8">
    <source>
        <dbReference type="Proteomes" id="UP000756346"/>
    </source>
</evidence>
<evidence type="ECO:0000259" key="6">
    <source>
        <dbReference type="PROSITE" id="PS51891"/>
    </source>
</evidence>
<dbReference type="Pfam" id="PF04828">
    <property type="entry name" value="GFA"/>
    <property type="match status" value="1"/>
</dbReference>
<feature type="domain" description="CENP-V/GFA" evidence="6">
    <location>
        <begin position="35"/>
        <end position="189"/>
    </location>
</feature>
<dbReference type="RefSeq" id="XP_046009555.1">
    <property type="nucleotide sequence ID" value="XM_046154841.1"/>
</dbReference>
<keyword evidence="3" id="KW-0862">Zinc</keyword>
<dbReference type="InterPro" id="IPR006913">
    <property type="entry name" value="CENP-V/GFA"/>
</dbReference>
<dbReference type="Gene3D" id="3.90.1590.10">
    <property type="entry name" value="glutathione-dependent formaldehyde- activating enzyme (gfa)"/>
    <property type="match status" value="1"/>
</dbReference>
<comment type="similarity">
    <text evidence="1">Belongs to the Gfa family.</text>
</comment>
<proteinExistence type="inferred from homology"/>
<evidence type="ECO:0000256" key="1">
    <source>
        <dbReference type="ARBA" id="ARBA00005495"/>
    </source>
</evidence>
<name>A0A9P9BMJ6_9PEZI</name>
<evidence type="ECO:0000313" key="7">
    <source>
        <dbReference type="EMBL" id="KAH7026338.1"/>
    </source>
</evidence>
<gene>
    <name evidence="7" type="ORF">B0I36DRAFT_330427</name>
</gene>
<dbReference type="PANTHER" id="PTHR33337">
    <property type="entry name" value="GFA DOMAIN-CONTAINING PROTEIN"/>
    <property type="match status" value="1"/>
</dbReference>
<evidence type="ECO:0000256" key="3">
    <source>
        <dbReference type="ARBA" id="ARBA00022833"/>
    </source>
</evidence>
<reference evidence="7" key="1">
    <citation type="journal article" date="2021" name="Nat. Commun.">
        <title>Genetic determinants of endophytism in the Arabidopsis root mycobiome.</title>
        <authorList>
            <person name="Mesny F."/>
            <person name="Miyauchi S."/>
            <person name="Thiergart T."/>
            <person name="Pickel B."/>
            <person name="Atanasova L."/>
            <person name="Karlsson M."/>
            <person name="Huettel B."/>
            <person name="Barry K.W."/>
            <person name="Haridas S."/>
            <person name="Chen C."/>
            <person name="Bauer D."/>
            <person name="Andreopoulos W."/>
            <person name="Pangilinan J."/>
            <person name="LaButti K."/>
            <person name="Riley R."/>
            <person name="Lipzen A."/>
            <person name="Clum A."/>
            <person name="Drula E."/>
            <person name="Henrissat B."/>
            <person name="Kohler A."/>
            <person name="Grigoriev I.V."/>
            <person name="Martin F.M."/>
            <person name="Hacquard S."/>
        </authorList>
    </citation>
    <scope>NUCLEOTIDE SEQUENCE</scope>
    <source>
        <strain evidence="7">MPI-CAGE-CH-0230</strain>
    </source>
</reference>
<protein>
    <recommendedName>
        <fullName evidence="6">CENP-V/GFA domain-containing protein</fullName>
    </recommendedName>
</protein>
<dbReference type="OrthoDB" id="2212170at2759"/>
<evidence type="ECO:0000256" key="4">
    <source>
        <dbReference type="ARBA" id="ARBA00023239"/>
    </source>
</evidence>
<dbReference type="AlphaFoldDB" id="A0A9P9BMJ6"/>
<keyword evidence="8" id="KW-1185">Reference proteome</keyword>
<dbReference type="GeneID" id="70184387"/>
<evidence type="ECO:0000256" key="5">
    <source>
        <dbReference type="SAM" id="MobiDB-lite"/>
    </source>
</evidence>
<dbReference type="PANTHER" id="PTHR33337:SF40">
    <property type="entry name" value="CENP-V_GFA DOMAIN-CONTAINING PROTEIN-RELATED"/>
    <property type="match status" value="1"/>
</dbReference>
<dbReference type="EMBL" id="JAGTJQ010000008">
    <property type="protein sequence ID" value="KAH7026338.1"/>
    <property type="molecule type" value="Genomic_DNA"/>
</dbReference>
<evidence type="ECO:0000256" key="2">
    <source>
        <dbReference type="ARBA" id="ARBA00022723"/>
    </source>
</evidence>
<dbReference type="PROSITE" id="PS51891">
    <property type="entry name" value="CENP_V_GFA"/>
    <property type="match status" value="1"/>
</dbReference>
<feature type="region of interest" description="Disordered" evidence="5">
    <location>
        <begin position="95"/>
        <end position="126"/>
    </location>
</feature>
<organism evidence="7 8">
    <name type="scientific">Microdochium trichocladiopsis</name>
    <dbReference type="NCBI Taxonomy" id="1682393"/>
    <lineage>
        <taxon>Eukaryota</taxon>
        <taxon>Fungi</taxon>
        <taxon>Dikarya</taxon>
        <taxon>Ascomycota</taxon>
        <taxon>Pezizomycotina</taxon>
        <taxon>Sordariomycetes</taxon>
        <taxon>Xylariomycetidae</taxon>
        <taxon>Xylariales</taxon>
        <taxon>Microdochiaceae</taxon>
        <taxon>Microdochium</taxon>
    </lineage>
</organism>
<dbReference type="Proteomes" id="UP000756346">
    <property type="component" value="Unassembled WGS sequence"/>
</dbReference>
<dbReference type="SUPFAM" id="SSF51316">
    <property type="entry name" value="Mss4-like"/>
    <property type="match status" value="2"/>
</dbReference>